<dbReference type="RefSeq" id="WP_022795885.1">
    <property type="nucleotide sequence ID" value="NZ_JBQEAI010000020.1"/>
</dbReference>
<dbReference type="InterPro" id="IPR036388">
    <property type="entry name" value="WH-like_DNA-bd_sf"/>
</dbReference>
<dbReference type="PANTHER" id="PTHR37293:SF5">
    <property type="entry name" value="DNA REPLICATION PROTEIN"/>
    <property type="match status" value="1"/>
</dbReference>
<dbReference type="AlphaFoldDB" id="A0A3D4S5Y3"/>
<dbReference type="PANTHER" id="PTHR37293">
    <property type="entry name" value="PHAGE REPLICATION PROTEIN-RELATED"/>
    <property type="match status" value="1"/>
</dbReference>
<comment type="similarity">
    <text evidence="1">Belongs to the DnaB/DnaD family.</text>
</comment>
<dbReference type="SUPFAM" id="SSF158499">
    <property type="entry name" value="DnaD domain-like"/>
    <property type="match status" value="1"/>
</dbReference>
<gene>
    <name evidence="4" type="ORF">DIW15_05000</name>
</gene>
<organism evidence="4 5">
    <name type="scientific">Bavariicoccus seileri</name>
    <dbReference type="NCBI Taxonomy" id="549685"/>
    <lineage>
        <taxon>Bacteria</taxon>
        <taxon>Bacillati</taxon>
        <taxon>Bacillota</taxon>
        <taxon>Bacilli</taxon>
        <taxon>Lactobacillales</taxon>
        <taxon>Enterococcaceae</taxon>
        <taxon>Bavariicoccus</taxon>
    </lineage>
</organism>
<evidence type="ECO:0000313" key="4">
    <source>
        <dbReference type="EMBL" id="HCS94046.1"/>
    </source>
</evidence>
<evidence type="ECO:0000259" key="3">
    <source>
        <dbReference type="Pfam" id="PF21984"/>
    </source>
</evidence>
<dbReference type="SUPFAM" id="SSF46785">
    <property type="entry name" value="Winged helix' DNA-binding domain"/>
    <property type="match status" value="1"/>
</dbReference>
<sequence>MVTQEPYEWLSKGQMTVPNLLLDCYHVLNISSDEMLLYLHLWRLNQKGIVFPDTNQLARYTNHSTNEIYQTIQRLIDKQMIAIKTTQDSDGKQSDYFDLTGALELVDNYRRSQSLKQRSNSGKEVVAQIEQEFNHPLSPMELELVKDWLNKYHYSAEMLQKALRETILNNATSLRYMDKILLSWDRLGLKEGYQIERYLSQHNTQSASTNARSSNNANVAYPDIPLDNWLDQGE</sequence>
<dbReference type="Gene3D" id="1.10.10.630">
    <property type="entry name" value="DnaD domain-like"/>
    <property type="match status" value="1"/>
</dbReference>
<name>A0A3D4S5Y3_9ENTE</name>
<dbReference type="EMBL" id="DQHO01000031">
    <property type="protein sequence ID" value="HCS94046.1"/>
    <property type="molecule type" value="Genomic_DNA"/>
</dbReference>
<feature type="domain" description="DnaB/C C-terminal" evidence="2">
    <location>
        <begin position="127"/>
        <end position="198"/>
    </location>
</feature>
<dbReference type="InterPro" id="IPR036390">
    <property type="entry name" value="WH_DNA-bd_sf"/>
</dbReference>
<dbReference type="STRING" id="1121105.GCA_000421665_00600"/>
<reference evidence="4 5" key="1">
    <citation type="journal article" date="2018" name="Nat. Biotechnol.">
        <title>A standardized bacterial taxonomy based on genome phylogeny substantially revises the tree of life.</title>
        <authorList>
            <person name="Parks D.H."/>
            <person name="Chuvochina M."/>
            <person name="Waite D.W."/>
            <person name="Rinke C."/>
            <person name="Skarshewski A."/>
            <person name="Chaumeil P.A."/>
            <person name="Hugenholtz P."/>
        </authorList>
    </citation>
    <scope>NUCLEOTIDE SEQUENCE [LARGE SCALE GENOMIC DNA]</scope>
    <source>
        <strain evidence="4">UBA11306</strain>
    </source>
</reference>
<dbReference type="NCBIfam" id="TIGR01446">
    <property type="entry name" value="DnaD_dom"/>
    <property type="match status" value="1"/>
</dbReference>
<dbReference type="Pfam" id="PF07261">
    <property type="entry name" value="DnaB_2"/>
    <property type="match status" value="1"/>
</dbReference>
<proteinExistence type="inferred from homology"/>
<dbReference type="InterPro" id="IPR006343">
    <property type="entry name" value="DnaB/C_C"/>
</dbReference>
<accession>A0A3D4S5Y3</accession>
<dbReference type="Gene3D" id="1.10.10.10">
    <property type="entry name" value="Winged helix-like DNA-binding domain superfamily/Winged helix DNA-binding domain"/>
    <property type="match status" value="1"/>
</dbReference>
<dbReference type="Pfam" id="PF21984">
    <property type="entry name" value="DnaD_N"/>
    <property type="match status" value="1"/>
</dbReference>
<comment type="caution">
    <text evidence="4">The sequence shown here is derived from an EMBL/GenBank/DDBJ whole genome shotgun (WGS) entry which is preliminary data.</text>
</comment>
<feature type="domain" description="DnaD N-terminal" evidence="3">
    <location>
        <begin position="17"/>
        <end position="101"/>
    </location>
</feature>
<dbReference type="InterPro" id="IPR053162">
    <property type="entry name" value="DnaD"/>
</dbReference>
<evidence type="ECO:0000259" key="2">
    <source>
        <dbReference type="Pfam" id="PF07261"/>
    </source>
</evidence>
<evidence type="ECO:0000313" key="5">
    <source>
        <dbReference type="Proteomes" id="UP000262195"/>
    </source>
</evidence>
<protein>
    <submittedName>
        <fullName evidence="4">DnaD domain protein</fullName>
    </submittedName>
</protein>
<evidence type="ECO:0000256" key="1">
    <source>
        <dbReference type="ARBA" id="ARBA00093462"/>
    </source>
</evidence>
<dbReference type="InterPro" id="IPR053843">
    <property type="entry name" value="DnaD_N"/>
</dbReference>
<dbReference type="InterPro" id="IPR034829">
    <property type="entry name" value="DnaD-like_sf"/>
</dbReference>
<dbReference type="Proteomes" id="UP000262195">
    <property type="component" value="Unassembled WGS sequence"/>
</dbReference>